<keyword evidence="2" id="KW-1185">Reference proteome</keyword>
<protein>
    <submittedName>
        <fullName evidence="1">Uncharacterized protein</fullName>
    </submittedName>
</protein>
<sequence>MRGDLSSILIQSPLRPCLPSSPHRRRLGAASRPPRYVTRSSASAASLLGIGQVGPVPCAYGFALTWDGLTCARGAPIIPFALPTPRTAPVAQVTTLVAISMNRARISTVAPAPASPYCAHGSRRCVVRLSKVFLTRVYSSLLRQYQVRVLL</sequence>
<gene>
    <name evidence="1" type="ORF">EXIGLDRAFT_60227</name>
</gene>
<accession>A0A165I3U5</accession>
<proteinExistence type="predicted"/>
<evidence type="ECO:0000313" key="2">
    <source>
        <dbReference type="Proteomes" id="UP000077266"/>
    </source>
</evidence>
<name>A0A165I3U5_EXIGL</name>
<dbReference type="InParanoid" id="A0A165I3U5"/>
<reference evidence="1 2" key="1">
    <citation type="journal article" date="2016" name="Mol. Biol. Evol.">
        <title>Comparative Genomics of Early-Diverging Mushroom-Forming Fungi Provides Insights into the Origins of Lignocellulose Decay Capabilities.</title>
        <authorList>
            <person name="Nagy L.G."/>
            <person name="Riley R."/>
            <person name="Tritt A."/>
            <person name="Adam C."/>
            <person name="Daum C."/>
            <person name="Floudas D."/>
            <person name="Sun H."/>
            <person name="Yadav J.S."/>
            <person name="Pangilinan J."/>
            <person name="Larsson K.H."/>
            <person name="Matsuura K."/>
            <person name="Barry K."/>
            <person name="Labutti K."/>
            <person name="Kuo R."/>
            <person name="Ohm R.A."/>
            <person name="Bhattacharya S.S."/>
            <person name="Shirouzu T."/>
            <person name="Yoshinaga Y."/>
            <person name="Martin F.M."/>
            <person name="Grigoriev I.V."/>
            <person name="Hibbett D.S."/>
        </authorList>
    </citation>
    <scope>NUCLEOTIDE SEQUENCE [LARGE SCALE GENOMIC DNA]</scope>
    <source>
        <strain evidence="1 2">HHB12029</strain>
    </source>
</reference>
<organism evidence="1 2">
    <name type="scientific">Exidia glandulosa HHB12029</name>
    <dbReference type="NCBI Taxonomy" id="1314781"/>
    <lineage>
        <taxon>Eukaryota</taxon>
        <taxon>Fungi</taxon>
        <taxon>Dikarya</taxon>
        <taxon>Basidiomycota</taxon>
        <taxon>Agaricomycotina</taxon>
        <taxon>Agaricomycetes</taxon>
        <taxon>Auriculariales</taxon>
        <taxon>Exidiaceae</taxon>
        <taxon>Exidia</taxon>
    </lineage>
</organism>
<dbReference type="AlphaFoldDB" id="A0A165I3U5"/>
<dbReference type="Proteomes" id="UP000077266">
    <property type="component" value="Unassembled WGS sequence"/>
</dbReference>
<dbReference type="EMBL" id="KV426000">
    <property type="protein sequence ID" value="KZV92856.1"/>
    <property type="molecule type" value="Genomic_DNA"/>
</dbReference>
<evidence type="ECO:0000313" key="1">
    <source>
        <dbReference type="EMBL" id="KZV92856.1"/>
    </source>
</evidence>